<evidence type="ECO:0000313" key="2">
    <source>
        <dbReference type="Proteomes" id="UP000051184"/>
    </source>
</evidence>
<dbReference type="AlphaFoldDB" id="A0A0P1IV79"/>
<accession>A0A0P1IV79</accession>
<organism evidence="1 2">
    <name type="scientific">Cognatishimia activa</name>
    <dbReference type="NCBI Taxonomy" id="1715691"/>
    <lineage>
        <taxon>Bacteria</taxon>
        <taxon>Pseudomonadati</taxon>
        <taxon>Pseudomonadota</taxon>
        <taxon>Alphaproteobacteria</taxon>
        <taxon>Rhodobacterales</taxon>
        <taxon>Paracoccaceae</taxon>
        <taxon>Cognatishimia</taxon>
    </lineage>
</organism>
<protein>
    <submittedName>
        <fullName evidence="1">Uncharacterized protein</fullName>
    </submittedName>
</protein>
<proteinExistence type="predicted"/>
<gene>
    <name evidence="1" type="ORF">TA5114_03208</name>
</gene>
<dbReference type="Proteomes" id="UP000051184">
    <property type="component" value="Unassembled WGS sequence"/>
</dbReference>
<name>A0A0P1IV79_9RHOB</name>
<dbReference type="STRING" id="1715691.TA5113_00611"/>
<reference evidence="2" key="1">
    <citation type="submission" date="2015-09" db="EMBL/GenBank/DDBJ databases">
        <authorList>
            <person name="Rodrigo-Torres Lidia"/>
            <person name="Arahal R.David."/>
        </authorList>
    </citation>
    <scope>NUCLEOTIDE SEQUENCE [LARGE SCALE GENOMIC DNA]</scope>
    <source>
        <strain evidence="2">CECT 5114</strain>
    </source>
</reference>
<evidence type="ECO:0000313" key="1">
    <source>
        <dbReference type="EMBL" id="CUK27380.1"/>
    </source>
</evidence>
<sequence>MNAQKDKIDLHSPPERGNVDLHLNARLTANIQRQSYDISAPEPVYRTEQRYRIDTHATLANAIRTFAKSIYSITGQHLQRILSPQ</sequence>
<dbReference type="EMBL" id="CYUE01000022">
    <property type="protein sequence ID" value="CUK27380.1"/>
    <property type="molecule type" value="Genomic_DNA"/>
</dbReference>
<keyword evidence="2" id="KW-1185">Reference proteome</keyword>